<dbReference type="InterPro" id="IPR006121">
    <property type="entry name" value="HMA_dom"/>
</dbReference>
<dbReference type="PROSITE" id="PS01047">
    <property type="entry name" value="HMA_1"/>
    <property type="match status" value="1"/>
</dbReference>
<feature type="domain" description="HMA" evidence="2">
    <location>
        <begin position="53"/>
        <end position="117"/>
    </location>
</feature>
<reference evidence="3" key="2">
    <citation type="submission" date="2021-04" db="EMBL/GenBank/DDBJ databases">
        <authorList>
            <person name="Gilroy R."/>
        </authorList>
    </citation>
    <scope>NUCLEOTIDE SEQUENCE</scope>
    <source>
        <strain evidence="3">1068</strain>
    </source>
</reference>
<organism evidence="3 4">
    <name type="scientific">Candidatus Blautia pullicola</name>
    <dbReference type="NCBI Taxonomy" id="2838498"/>
    <lineage>
        <taxon>Bacteria</taxon>
        <taxon>Bacillati</taxon>
        <taxon>Bacillota</taxon>
        <taxon>Clostridia</taxon>
        <taxon>Lachnospirales</taxon>
        <taxon>Lachnospiraceae</taxon>
        <taxon>Blautia</taxon>
    </lineage>
</organism>
<dbReference type="CDD" id="cd00371">
    <property type="entry name" value="HMA"/>
    <property type="match status" value="1"/>
</dbReference>
<comment type="caution">
    <text evidence="3">The sequence shown here is derived from an EMBL/GenBank/DDBJ whole genome shotgun (WGS) entry which is preliminary data.</text>
</comment>
<dbReference type="GO" id="GO:0046872">
    <property type="term" value="F:metal ion binding"/>
    <property type="evidence" value="ECO:0007669"/>
    <property type="project" value="UniProtKB-KW"/>
</dbReference>
<dbReference type="Pfam" id="PF00403">
    <property type="entry name" value="HMA"/>
    <property type="match status" value="1"/>
</dbReference>
<gene>
    <name evidence="3" type="ORF">H9809_02375</name>
</gene>
<keyword evidence="1" id="KW-0479">Metal-binding</keyword>
<dbReference type="Proteomes" id="UP000824056">
    <property type="component" value="Unassembled WGS sequence"/>
</dbReference>
<dbReference type="AlphaFoldDB" id="A0A9D2FPT4"/>
<evidence type="ECO:0000313" key="4">
    <source>
        <dbReference type="Proteomes" id="UP000824056"/>
    </source>
</evidence>
<reference evidence="3" key="1">
    <citation type="journal article" date="2021" name="PeerJ">
        <title>Extensive microbial diversity within the chicken gut microbiome revealed by metagenomics and culture.</title>
        <authorList>
            <person name="Gilroy R."/>
            <person name="Ravi A."/>
            <person name="Getino M."/>
            <person name="Pursley I."/>
            <person name="Horton D.L."/>
            <person name="Alikhan N.F."/>
            <person name="Baker D."/>
            <person name="Gharbi K."/>
            <person name="Hall N."/>
            <person name="Watson M."/>
            <person name="Adriaenssens E.M."/>
            <person name="Foster-Nyarko E."/>
            <person name="Jarju S."/>
            <person name="Secka A."/>
            <person name="Antonio M."/>
            <person name="Oren A."/>
            <person name="Chaudhuri R.R."/>
            <person name="La Ragione R."/>
            <person name="Hildebrand F."/>
            <person name="Pallen M.J."/>
        </authorList>
    </citation>
    <scope>NUCLEOTIDE SEQUENCE</scope>
    <source>
        <strain evidence="3">1068</strain>
    </source>
</reference>
<protein>
    <submittedName>
        <fullName evidence="3">Heavy-metal-associated domain-containing protein</fullName>
    </submittedName>
</protein>
<dbReference type="InterPro" id="IPR017969">
    <property type="entry name" value="Heavy-metal-associated_CS"/>
</dbReference>
<evidence type="ECO:0000259" key="2">
    <source>
        <dbReference type="PROSITE" id="PS50846"/>
    </source>
</evidence>
<name>A0A9D2FPT4_9FIRM</name>
<dbReference type="EMBL" id="DXBG01000053">
    <property type="protein sequence ID" value="HIZ64743.1"/>
    <property type="molecule type" value="Genomic_DNA"/>
</dbReference>
<dbReference type="Gene3D" id="3.30.70.100">
    <property type="match status" value="1"/>
</dbReference>
<accession>A0A9D2FPT4</accession>
<sequence length="120" mass="12972">MVDAVILILVLIVFIFAIKGTVKHFKGEGPCCGGGSKGLVKEEDKRLENPKLGEKVIQISGMHCEHCKQSVTLALNKIDGVSAKVEVKKNRAVVSYDRPVEDVALKQAVEKAGFAVLSVR</sequence>
<evidence type="ECO:0000313" key="3">
    <source>
        <dbReference type="EMBL" id="HIZ64743.1"/>
    </source>
</evidence>
<evidence type="ECO:0000256" key="1">
    <source>
        <dbReference type="ARBA" id="ARBA00022723"/>
    </source>
</evidence>
<dbReference type="PROSITE" id="PS50846">
    <property type="entry name" value="HMA_2"/>
    <property type="match status" value="1"/>
</dbReference>
<proteinExistence type="predicted"/>
<dbReference type="InterPro" id="IPR036163">
    <property type="entry name" value="HMA_dom_sf"/>
</dbReference>
<dbReference type="SUPFAM" id="SSF55008">
    <property type="entry name" value="HMA, heavy metal-associated domain"/>
    <property type="match status" value="1"/>
</dbReference>